<reference evidence="1 2" key="1">
    <citation type="submission" date="2016-10" db="EMBL/GenBank/DDBJ databases">
        <authorList>
            <person name="de Groot N.N."/>
        </authorList>
    </citation>
    <scope>NUCLEOTIDE SEQUENCE [LARGE SCALE GENOMIC DNA]</scope>
    <source>
        <strain evidence="1 2">CGMCC 1.7659</strain>
    </source>
</reference>
<gene>
    <name evidence="1" type="ORF">SAMN05216289_1401</name>
</gene>
<dbReference type="OrthoDB" id="9963865at2"/>
<organism evidence="1 2">
    <name type="scientific">Dokdonella immobilis</name>
    <dbReference type="NCBI Taxonomy" id="578942"/>
    <lineage>
        <taxon>Bacteria</taxon>
        <taxon>Pseudomonadati</taxon>
        <taxon>Pseudomonadota</taxon>
        <taxon>Gammaproteobacteria</taxon>
        <taxon>Lysobacterales</taxon>
        <taxon>Rhodanobacteraceae</taxon>
        <taxon>Dokdonella</taxon>
    </lineage>
</organism>
<name>A0A1I5ALV4_9GAMM</name>
<proteinExistence type="predicted"/>
<evidence type="ECO:0000313" key="2">
    <source>
        <dbReference type="Proteomes" id="UP000198575"/>
    </source>
</evidence>
<protein>
    <submittedName>
        <fullName evidence="1">Uncharacterized protein</fullName>
    </submittedName>
</protein>
<evidence type="ECO:0000313" key="1">
    <source>
        <dbReference type="EMBL" id="SFN63506.1"/>
    </source>
</evidence>
<dbReference type="Proteomes" id="UP000198575">
    <property type="component" value="Unassembled WGS sequence"/>
</dbReference>
<dbReference type="AlphaFoldDB" id="A0A1I5ALV4"/>
<dbReference type="RefSeq" id="WP_092410566.1">
    <property type="nucleotide sequence ID" value="NZ_FOVF01000040.1"/>
</dbReference>
<keyword evidence="2" id="KW-1185">Reference proteome</keyword>
<dbReference type="EMBL" id="FOVF01000040">
    <property type="protein sequence ID" value="SFN63506.1"/>
    <property type="molecule type" value="Genomic_DNA"/>
</dbReference>
<accession>A0A1I5ALV4</accession>
<sequence>MPLKFDAHEFDAALRQFEQPKIQPAPAPVPPPVAARPSVVRPGVVVTPEQELKLRVIASRAKLKLMRDRAEALRDSLQRFRSQSRSVING</sequence>